<accession>A0ACB8F6X6</accession>
<keyword evidence="2" id="KW-1185">Reference proteome</keyword>
<reference evidence="1" key="1">
    <citation type="submission" date="2021-08" db="EMBL/GenBank/DDBJ databases">
        <title>The first chromosome-level gecko genome reveals the dynamic sex chromosomes of Neotropical dwarf geckos (Sphaerodactylidae: Sphaerodactylus).</title>
        <authorList>
            <person name="Pinto B.J."/>
            <person name="Keating S.E."/>
            <person name="Gamble T."/>
        </authorList>
    </citation>
    <scope>NUCLEOTIDE SEQUENCE</scope>
    <source>
        <strain evidence="1">TG3544</strain>
    </source>
</reference>
<dbReference type="EMBL" id="CM037618">
    <property type="protein sequence ID" value="KAH8000998.1"/>
    <property type="molecule type" value="Genomic_DNA"/>
</dbReference>
<sequence>MGVPERLPPRSLEGDFLAPALQEAMKDGMPLPSMMGSSHAEPAIMEILPRQLMESNKPPCTGDPTGWGISRMLAKEQQARASQFTISLPLMLNGVV</sequence>
<proteinExistence type="predicted"/>
<protein>
    <submittedName>
        <fullName evidence="1">Uncharacterized protein</fullName>
    </submittedName>
</protein>
<comment type="caution">
    <text evidence="1">The sequence shown here is derived from an EMBL/GenBank/DDBJ whole genome shotgun (WGS) entry which is preliminary data.</text>
</comment>
<dbReference type="Proteomes" id="UP000827872">
    <property type="component" value="Linkage Group LG05"/>
</dbReference>
<evidence type="ECO:0000313" key="2">
    <source>
        <dbReference type="Proteomes" id="UP000827872"/>
    </source>
</evidence>
<gene>
    <name evidence="1" type="ORF">K3G42_030290</name>
</gene>
<organism evidence="1 2">
    <name type="scientific">Sphaerodactylus townsendi</name>
    <dbReference type="NCBI Taxonomy" id="933632"/>
    <lineage>
        <taxon>Eukaryota</taxon>
        <taxon>Metazoa</taxon>
        <taxon>Chordata</taxon>
        <taxon>Craniata</taxon>
        <taxon>Vertebrata</taxon>
        <taxon>Euteleostomi</taxon>
        <taxon>Lepidosauria</taxon>
        <taxon>Squamata</taxon>
        <taxon>Bifurcata</taxon>
        <taxon>Gekkota</taxon>
        <taxon>Sphaerodactylidae</taxon>
        <taxon>Sphaerodactylus</taxon>
    </lineage>
</organism>
<name>A0ACB8F6X6_9SAUR</name>
<evidence type="ECO:0000313" key="1">
    <source>
        <dbReference type="EMBL" id="KAH8000998.1"/>
    </source>
</evidence>